<evidence type="ECO:0000259" key="2">
    <source>
        <dbReference type="Pfam" id="PF02470"/>
    </source>
</evidence>
<reference evidence="3 4" key="1">
    <citation type="submission" date="2024-09" db="EMBL/GenBank/DDBJ databases">
        <authorList>
            <person name="Sun Q."/>
            <person name="Mori K."/>
        </authorList>
    </citation>
    <scope>NUCLEOTIDE SEQUENCE [LARGE SCALE GENOMIC DNA]</scope>
    <source>
        <strain evidence="3 4">CECT 8622</strain>
    </source>
</reference>
<dbReference type="EMBL" id="JBHMFC010000022">
    <property type="protein sequence ID" value="MFB9056586.1"/>
    <property type="molecule type" value="Genomic_DNA"/>
</dbReference>
<feature type="transmembrane region" description="Helical" evidence="1">
    <location>
        <begin position="7"/>
        <end position="27"/>
    </location>
</feature>
<dbReference type="Proteomes" id="UP001589585">
    <property type="component" value="Unassembled WGS sequence"/>
</dbReference>
<dbReference type="InterPro" id="IPR052336">
    <property type="entry name" value="MlaD_Phospholipid_Transporter"/>
</dbReference>
<keyword evidence="1" id="KW-1133">Transmembrane helix</keyword>
<protein>
    <submittedName>
        <fullName evidence="3">MlaD family protein</fullName>
    </submittedName>
</protein>
<gene>
    <name evidence="3" type="ORF">ACFFU9_07480</name>
</gene>
<dbReference type="PANTHER" id="PTHR33371">
    <property type="entry name" value="INTERMEMBRANE PHOSPHOLIPID TRANSPORT SYSTEM BINDING PROTEIN MLAD-RELATED"/>
    <property type="match status" value="1"/>
</dbReference>
<feature type="domain" description="Mce/MlaD" evidence="2">
    <location>
        <begin position="39"/>
        <end position="113"/>
    </location>
</feature>
<keyword evidence="1" id="KW-0812">Transmembrane</keyword>
<keyword evidence="4" id="KW-1185">Reference proteome</keyword>
<accession>A0ABV5FAX2</accession>
<comment type="caution">
    <text evidence="3">The sequence shown here is derived from an EMBL/GenBank/DDBJ whole genome shotgun (WGS) entry which is preliminary data.</text>
</comment>
<evidence type="ECO:0000313" key="4">
    <source>
        <dbReference type="Proteomes" id="UP001589585"/>
    </source>
</evidence>
<dbReference type="Pfam" id="PF02470">
    <property type="entry name" value="MlaD"/>
    <property type="match status" value="1"/>
</dbReference>
<sequence>MKITKEVKTGILVILGILLFIFGFNYLKGQNILGSSRIFYTEYDNVEGLVASTPVTISGKPIGKVKNISFKNDGSGKLLVTLFVDSDFKFSKNSKAELYEPGLIGGKAIAIIPAFDNAEEAKDQDFLEGSSKAGLSELLNQRLTPLQEKIESVMVSADSLLINVNNVFNEKARNDLRASIAGLNATIGSFEKTSNSLNHMIEGNQEKISQVISNADKSLSNLSNITNSISEADLGKVIKDLEGTLQNFDHIINDLENGKGSMGKLLKDDELYNNLEGASYQLEQLLQDLKLNPKRYVHFSVFGKKPKQYDAEVNEALEQE</sequence>
<proteinExistence type="predicted"/>
<name>A0ABV5FAX2_9FLAO</name>
<evidence type="ECO:0000256" key="1">
    <source>
        <dbReference type="SAM" id="Phobius"/>
    </source>
</evidence>
<keyword evidence="1" id="KW-0472">Membrane</keyword>
<organism evidence="3 4">
    <name type="scientific">Mariniflexile ostreae</name>
    <dbReference type="NCBI Taxonomy" id="1520892"/>
    <lineage>
        <taxon>Bacteria</taxon>
        <taxon>Pseudomonadati</taxon>
        <taxon>Bacteroidota</taxon>
        <taxon>Flavobacteriia</taxon>
        <taxon>Flavobacteriales</taxon>
        <taxon>Flavobacteriaceae</taxon>
        <taxon>Mariniflexile</taxon>
    </lineage>
</organism>
<dbReference type="PANTHER" id="PTHR33371:SF4">
    <property type="entry name" value="INTERMEMBRANE PHOSPHOLIPID TRANSPORT SYSTEM BINDING PROTEIN MLAD"/>
    <property type="match status" value="1"/>
</dbReference>
<dbReference type="RefSeq" id="WP_379860775.1">
    <property type="nucleotide sequence ID" value="NZ_JBHMFC010000022.1"/>
</dbReference>
<evidence type="ECO:0000313" key="3">
    <source>
        <dbReference type="EMBL" id="MFB9056586.1"/>
    </source>
</evidence>
<dbReference type="InterPro" id="IPR003399">
    <property type="entry name" value="Mce/MlaD"/>
</dbReference>